<reference evidence="14 15" key="1">
    <citation type="journal article" date="2016" name="Nat. Commun.">
        <title>Thousands of microbial genomes shed light on interconnected biogeochemical processes in an aquifer system.</title>
        <authorList>
            <person name="Anantharaman K."/>
            <person name="Brown C.T."/>
            <person name="Hug L.A."/>
            <person name="Sharon I."/>
            <person name="Castelle C.J."/>
            <person name="Probst A.J."/>
            <person name="Thomas B.C."/>
            <person name="Singh A."/>
            <person name="Wilkins M.J."/>
            <person name="Karaoz U."/>
            <person name="Brodie E.L."/>
            <person name="Williams K.H."/>
            <person name="Hubbard S.S."/>
            <person name="Banfield J.F."/>
        </authorList>
    </citation>
    <scope>NUCLEOTIDE SEQUENCE [LARGE SCALE GENOMIC DNA]</scope>
</reference>
<dbReference type="InterPro" id="IPR044516">
    <property type="entry name" value="UXS-like"/>
</dbReference>
<keyword evidence="10" id="KW-0325">Glycoprotein</keyword>
<keyword evidence="7" id="KW-0520">NAD</keyword>
<evidence type="ECO:0000256" key="9">
    <source>
        <dbReference type="ARBA" id="ARBA00023136"/>
    </source>
</evidence>
<dbReference type="GO" id="GO:0070403">
    <property type="term" value="F:NAD+ binding"/>
    <property type="evidence" value="ECO:0007669"/>
    <property type="project" value="InterPro"/>
</dbReference>
<evidence type="ECO:0000313" key="14">
    <source>
        <dbReference type="EMBL" id="OGL88603.1"/>
    </source>
</evidence>
<comment type="subcellular location">
    <subcellularLocation>
        <location evidence="2">Golgi apparatus membrane</location>
        <topology evidence="2">Single-pass type II membrane protein</topology>
    </subcellularLocation>
    <subcellularLocation>
        <location evidence="12">Golgi apparatus</location>
        <location evidence="12">Golgi stack membrane</location>
    </subcellularLocation>
</comment>
<dbReference type="Gene3D" id="3.40.50.720">
    <property type="entry name" value="NAD(P)-binding Rossmann-like Domain"/>
    <property type="match status" value="1"/>
</dbReference>
<evidence type="ECO:0000256" key="4">
    <source>
        <dbReference type="ARBA" id="ARBA00022793"/>
    </source>
</evidence>
<evidence type="ECO:0000259" key="13">
    <source>
        <dbReference type="Pfam" id="PF01370"/>
    </source>
</evidence>
<dbReference type="SUPFAM" id="SSF51735">
    <property type="entry name" value="NAD(P)-binding Rossmann-fold domains"/>
    <property type="match status" value="1"/>
</dbReference>
<evidence type="ECO:0000256" key="5">
    <source>
        <dbReference type="ARBA" id="ARBA00022968"/>
    </source>
</evidence>
<gene>
    <name evidence="14" type="ORF">A3I42_02970</name>
</gene>
<dbReference type="InterPro" id="IPR036291">
    <property type="entry name" value="NAD(P)-bd_dom_sf"/>
</dbReference>
<dbReference type="PANTHER" id="PTHR43078">
    <property type="entry name" value="UDP-GLUCURONIC ACID DECARBOXYLASE-RELATED"/>
    <property type="match status" value="1"/>
</dbReference>
<dbReference type="UniPathway" id="UPA00796">
    <property type="reaction ID" value="UER00771"/>
</dbReference>
<dbReference type="Pfam" id="PF01370">
    <property type="entry name" value="Epimerase"/>
    <property type="match status" value="1"/>
</dbReference>
<dbReference type="GO" id="GO:0033320">
    <property type="term" value="P:UDP-D-xylose biosynthetic process"/>
    <property type="evidence" value="ECO:0007669"/>
    <property type="project" value="UniProtKB-UniPathway"/>
</dbReference>
<evidence type="ECO:0000256" key="11">
    <source>
        <dbReference type="ARBA" id="ARBA00023239"/>
    </source>
</evidence>
<evidence type="ECO:0000256" key="12">
    <source>
        <dbReference type="ARBA" id="ARBA00037859"/>
    </source>
</evidence>
<dbReference type="InterPro" id="IPR001509">
    <property type="entry name" value="Epimerase_deHydtase"/>
</dbReference>
<keyword evidence="4" id="KW-0210">Decarboxylase</keyword>
<accession>A0A1F7VDU4</accession>
<feature type="non-terminal residue" evidence="14">
    <location>
        <position position="1"/>
    </location>
</feature>
<keyword evidence="5" id="KW-0735">Signal-anchor</keyword>
<dbReference type="GO" id="GO:0042732">
    <property type="term" value="P:D-xylose metabolic process"/>
    <property type="evidence" value="ECO:0007669"/>
    <property type="project" value="InterPro"/>
</dbReference>
<evidence type="ECO:0000256" key="3">
    <source>
        <dbReference type="ARBA" id="ARBA00022692"/>
    </source>
</evidence>
<evidence type="ECO:0000256" key="8">
    <source>
        <dbReference type="ARBA" id="ARBA00023034"/>
    </source>
</evidence>
<dbReference type="AlphaFoldDB" id="A0A1F7VDU4"/>
<keyword evidence="8" id="KW-0333">Golgi apparatus</keyword>
<evidence type="ECO:0000313" key="15">
    <source>
        <dbReference type="Proteomes" id="UP000178264"/>
    </source>
</evidence>
<name>A0A1F7VDU4_9BACT</name>
<keyword evidence="6" id="KW-1133">Transmembrane helix</keyword>
<keyword evidence="11" id="KW-0456">Lyase</keyword>
<feature type="domain" description="NAD-dependent epimerase/dehydratase" evidence="13">
    <location>
        <begin position="6"/>
        <end position="233"/>
    </location>
</feature>
<sequence length="312" mass="35435">EMLLKSANVIGIDNFITGDERNIDAFLSDPHFEFIRHDLTVPIDVRAMPELKKFKAAVQGIQQVYHLACPTSPKEYNRIPIETLNANAFATKNMLDLAQQHKARFLFTSSSAVYGEPSENAPVPEKWWGYVDPVGPRSAYNEGKRFAEAICANYRNTYSMEVVIVRIFNTFGPRMKLNDGRLIPDLIRAAFRNEPLVINGDKNAISTFCYVTDMIDGMLKAMEANLNQPVNLGSDDPKPIREVAEMIVRLAKSTSIIEYQPHLPYTSRQLTPDIGVARNELSWWPMVALEEGLSQTVEYMRSMTHVYDIERE</sequence>
<comment type="cofactor">
    <cofactor evidence="1">
        <name>NAD(+)</name>
        <dbReference type="ChEBI" id="CHEBI:57540"/>
    </cofactor>
</comment>
<proteinExistence type="predicted"/>
<evidence type="ECO:0000256" key="1">
    <source>
        <dbReference type="ARBA" id="ARBA00001911"/>
    </source>
</evidence>
<dbReference type="FunFam" id="3.40.50.720:FF:000065">
    <property type="entry name" value="UDP-glucuronic acid decarboxylase 1"/>
    <property type="match status" value="1"/>
</dbReference>
<evidence type="ECO:0000256" key="7">
    <source>
        <dbReference type="ARBA" id="ARBA00023027"/>
    </source>
</evidence>
<dbReference type="Proteomes" id="UP000178264">
    <property type="component" value="Unassembled WGS sequence"/>
</dbReference>
<comment type="caution">
    <text evidence="14">The sequence shown here is derived from an EMBL/GenBank/DDBJ whole genome shotgun (WGS) entry which is preliminary data.</text>
</comment>
<organism evidence="14 15">
    <name type="scientific">Candidatus Uhrbacteria bacterium RIFCSPLOWO2_02_FULL_49_11</name>
    <dbReference type="NCBI Taxonomy" id="1802409"/>
    <lineage>
        <taxon>Bacteria</taxon>
        <taxon>Candidatus Uhriibacteriota</taxon>
    </lineage>
</organism>
<evidence type="ECO:0000256" key="2">
    <source>
        <dbReference type="ARBA" id="ARBA00004323"/>
    </source>
</evidence>
<evidence type="ECO:0000256" key="6">
    <source>
        <dbReference type="ARBA" id="ARBA00022989"/>
    </source>
</evidence>
<protein>
    <recommendedName>
        <fullName evidence="13">NAD-dependent epimerase/dehydratase domain-containing protein</fullName>
    </recommendedName>
</protein>
<keyword evidence="9" id="KW-0472">Membrane</keyword>
<dbReference type="PANTHER" id="PTHR43078:SF6">
    <property type="entry name" value="UDP-GLUCURONIC ACID DECARBOXYLASE 1"/>
    <property type="match status" value="1"/>
</dbReference>
<evidence type="ECO:0000256" key="10">
    <source>
        <dbReference type="ARBA" id="ARBA00023180"/>
    </source>
</evidence>
<dbReference type="GO" id="GO:0005737">
    <property type="term" value="C:cytoplasm"/>
    <property type="evidence" value="ECO:0007669"/>
    <property type="project" value="TreeGrafter"/>
</dbReference>
<dbReference type="EMBL" id="MGER01000022">
    <property type="protein sequence ID" value="OGL88603.1"/>
    <property type="molecule type" value="Genomic_DNA"/>
</dbReference>
<keyword evidence="3" id="KW-0812">Transmembrane</keyword>
<dbReference type="GO" id="GO:0048040">
    <property type="term" value="F:UDP-glucuronate decarboxylase activity"/>
    <property type="evidence" value="ECO:0007669"/>
    <property type="project" value="TreeGrafter"/>
</dbReference>